<reference evidence="4" key="2">
    <citation type="submission" date="2009-11" db="EMBL/GenBank/DDBJ databases">
        <title>The Genome Sequence of Allomyces macrogynus strain ATCC 38327.</title>
        <authorList>
            <consortium name="The Broad Institute Genome Sequencing Platform"/>
            <person name="Russ C."/>
            <person name="Cuomo C."/>
            <person name="Shea T."/>
            <person name="Young S.K."/>
            <person name="Zeng Q."/>
            <person name="Koehrsen M."/>
            <person name="Haas B."/>
            <person name="Borodovsky M."/>
            <person name="Guigo R."/>
            <person name="Alvarado L."/>
            <person name="Berlin A."/>
            <person name="Borenstein D."/>
            <person name="Chen Z."/>
            <person name="Engels R."/>
            <person name="Freedman E."/>
            <person name="Gellesch M."/>
            <person name="Goldberg J."/>
            <person name="Griggs A."/>
            <person name="Gujja S."/>
            <person name="Heiman D."/>
            <person name="Hepburn T."/>
            <person name="Howarth C."/>
            <person name="Jen D."/>
            <person name="Larson L."/>
            <person name="Lewis B."/>
            <person name="Mehta T."/>
            <person name="Park D."/>
            <person name="Pearson M."/>
            <person name="Roberts A."/>
            <person name="Saif S."/>
            <person name="Shenoy N."/>
            <person name="Sisk P."/>
            <person name="Stolte C."/>
            <person name="Sykes S."/>
            <person name="Walk T."/>
            <person name="White J."/>
            <person name="Yandava C."/>
            <person name="Burger G."/>
            <person name="Gray M.W."/>
            <person name="Holland P.W.H."/>
            <person name="King N."/>
            <person name="Lang F.B.F."/>
            <person name="Roger A.J."/>
            <person name="Ruiz-Trillo I."/>
            <person name="Lander E."/>
            <person name="Nusbaum C."/>
        </authorList>
    </citation>
    <scope>NUCLEOTIDE SEQUENCE [LARGE SCALE GENOMIC DNA]</scope>
    <source>
        <strain evidence="4">ATCC 38327</strain>
    </source>
</reference>
<proteinExistence type="predicted"/>
<dbReference type="eggNOG" id="ENOG502RUC3">
    <property type="taxonomic scope" value="Eukaryota"/>
</dbReference>
<feature type="coiled-coil region" evidence="1">
    <location>
        <begin position="280"/>
        <end position="310"/>
    </location>
</feature>
<dbReference type="PANTHER" id="PTHR46788:SF1">
    <property type="entry name" value="EF-HAND CALCIUM-BINDING DOMAIN-CONTAINING PROTEIN 5"/>
    <property type="match status" value="1"/>
</dbReference>
<feature type="compositionally biased region" description="Acidic residues" evidence="2">
    <location>
        <begin position="540"/>
        <end position="550"/>
    </location>
</feature>
<keyword evidence="1" id="KW-0175">Coiled coil</keyword>
<dbReference type="PANTHER" id="PTHR46788">
    <property type="entry name" value="EF-HAND CALCIUM-BINDING DOMAIN-CONTAINING PROTEIN 5"/>
    <property type="match status" value="1"/>
</dbReference>
<feature type="region of interest" description="Disordered" evidence="2">
    <location>
        <begin position="526"/>
        <end position="550"/>
    </location>
</feature>
<dbReference type="EMBL" id="GG745329">
    <property type="protein sequence ID" value="KNE55579.1"/>
    <property type="molecule type" value="Genomic_DNA"/>
</dbReference>
<feature type="region of interest" description="Disordered" evidence="2">
    <location>
        <begin position="1177"/>
        <end position="1208"/>
    </location>
</feature>
<organism evidence="3 4">
    <name type="scientific">Allomyces macrogynus (strain ATCC 38327)</name>
    <name type="common">Allomyces javanicus var. macrogynus</name>
    <dbReference type="NCBI Taxonomy" id="578462"/>
    <lineage>
        <taxon>Eukaryota</taxon>
        <taxon>Fungi</taxon>
        <taxon>Fungi incertae sedis</taxon>
        <taxon>Blastocladiomycota</taxon>
        <taxon>Blastocladiomycetes</taxon>
        <taxon>Blastocladiales</taxon>
        <taxon>Blastocladiaceae</taxon>
        <taxon>Allomyces</taxon>
    </lineage>
</organism>
<dbReference type="STRING" id="578462.A0A0L0RZU6"/>
<reference evidence="3 4" key="1">
    <citation type="submission" date="2009-11" db="EMBL/GenBank/DDBJ databases">
        <title>Annotation of Allomyces macrogynus ATCC 38327.</title>
        <authorList>
            <consortium name="The Broad Institute Genome Sequencing Platform"/>
            <person name="Russ C."/>
            <person name="Cuomo C."/>
            <person name="Burger G."/>
            <person name="Gray M.W."/>
            <person name="Holland P.W.H."/>
            <person name="King N."/>
            <person name="Lang F.B.F."/>
            <person name="Roger A.J."/>
            <person name="Ruiz-Trillo I."/>
            <person name="Young S.K."/>
            <person name="Zeng Q."/>
            <person name="Gargeya S."/>
            <person name="Fitzgerald M."/>
            <person name="Haas B."/>
            <person name="Abouelleil A."/>
            <person name="Alvarado L."/>
            <person name="Arachchi H.M."/>
            <person name="Berlin A."/>
            <person name="Chapman S.B."/>
            <person name="Gearin G."/>
            <person name="Goldberg J."/>
            <person name="Griggs A."/>
            <person name="Gujja S."/>
            <person name="Hansen M."/>
            <person name="Heiman D."/>
            <person name="Howarth C."/>
            <person name="Larimer J."/>
            <person name="Lui A."/>
            <person name="MacDonald P.J.P."/>
            <person name="McCowen C."/>
            <person name="Montmayeur A."/>
            <person name="Murphy C."/>
            <person name="Neiman D."/>
            <person name="Pearson M."/>
            <person name="Priest M."/>
            <person name="Roberts A."/>
            <person name="Saif S."/>
            <person name="Shea T."/>
            <person name="Sisk P."/>
            <person name="Stolte C."/>
            <person name="Sykes S."/>
            <person name="Wortman J."/>
            <person name="Nusbaum C."/>
            <person name="Birren B."/>
        </authorList>
    </citation>
    <scope>NUCLEOTIDE SEQUENCE [LARGE SCALE GENOMIC DNA]</scope>
    <source>
        <strain evidence="3 4">ATCC 38327</strain>
    </source>
</reference>
<feature type="compositionally biased region" description="Low complexity" evidence="2">
    <location>
        <begin position="529"/>
        <end position="539"/>
    </location>
</feature>
<evidence type="ECO:0000313" key="3">
    <source>
        <dbReference type="EMBL" id="KNE55579.1"/>
    </source>
</evidence>
<feature type="region of interest" description="Disordered" evidence="2">
    <location>
        <begin position="114"/>
        <end position="162"/>
    </location>
</feature>
<evidence type="ECO:0000313" key="4">
    <source>
        <dbReference type="Proteomes" id="UP000054350"/>
    </source>
</evidence>
<dbReference type="VEuPathDB" id="FungiDB:AMAG_01470"/>
<feature type="compositionally biased region" description="Low complexity" evidence="2">
    <location>
        <begin position="118"/>
        <end position="148"/>
    </location>
</feature>
<dbReference type="AlphaFoldDB" id="A0A0L0RZU6"/>
<evidence type="ECO:0008006" key="5">
    <source>
        <dbReference type="Google" id="ProtNLM"/>
    </source>
</evidence>
<dbReference type="CDD" id="cd22968">
    <property type="entry name" value="DD_EFCAB5"/>
    <property type="match status" value="1"/>
</dbReference>
<dbReference type="OMA" id="GDECTAM"/>
<protein>
    <recommendedName>
        <fullName evidence="5">EF-hand domain-containing protein</fullName>
    </recommendedName>
</protein>
<dbReference type="Proteomes" id="UP000054350">
    <property type="component" value="Unassembled WGS sequence"/>
</dbReference>
<dbReference type="OrthoDB" id="199400at2759"/>
<name>A0A0L0RZU6_ALLM3</name>
<sequence length="1208" mass="132434">MLLAHKKCLCPTSISPNFFERFWPTDCIVFLWKHHCVARRLVGAMITTNQSCFCHHTRLDRDLHRFHPTSHHDLVQSAAIASLGEYCAPGPRLVKMMRNSLPLLGSSAESLSADVDAKSTSPPSSSSSPLSSRSRSAVSPRSRKAASSTNLATLPPLDPPPPLHRTVSINALADDFLTFAADPGAAIELRSYLVESTLPTVVLALERLLAEVERKRAAPPSWAGSLPVDQHDHLACQFDPIVWLAQFLFRNNPRYSTALHSSSYSKNLRAVSNALHDRFFELQEDRMARLKAAQEERERERERKRVLKRLAFEEKRKSTAELTAAVFRRLQSLQSNNEPLKLQYLLSVLRQVGQSPGVVINSSLNTSMQALDDSLLELCQLAEADDASDPHALLQHVSDVLMHWTQQDFQTFLTELTLWMNNQERQLEDKALAALVGELRGSGADLLDTLMQQLMGPGAEGAGTGGDGSGNEAGVLPGDMADELRKLDLATATNEQIGGVLKKVALFSVGSVANLMRRLHEAAKERPVAAADDSAGPAEDAADGDDSTALDEPLAEDMTMVRKAKLKLLFAALDNDHSGMLLSRDVNALLVQAGQSLDRDLSHAVVQMKLAIPVLAILTHTIQADYFVDYFSRKLSGLTDSEFAQVMRALHDTAREPAPLVVGKSVQDHEARLLADLDKLGAAVHVDYLSLCNRLLRPAVDLVRLCHSQSHVVVGLFDRSVMVLASSDPAEIGQPMLGDVVAHVAQSGDECTAMVMRTTDDGSVNQITDASWAEAWRQHQQKSEAGGANAADAATGDVAAASQAQAEVQVGQAIFVPIKSAAGEVIGVVQVDVMQSVAISKNLATNREFDLLTDADIAHARHLAEALARAIGIMERMTKTATIAESSASFIREQANATTKFFIFEAEKMYYACEADHDAATSKRSETGDLASHVQSPMHPCRYLRPPRYRLAPVDRTSETEFFFGAAESRTTSIRGQATAVPVQDQDAQVIAVMVVTSLSQSAVQQEDMDEVNKVAEVLATALSNVRKAKPRKRELEAEAMDEEGELIFAKFMLDQIRDSISKLDASAIAELKSYKKPPLTIHKVLKCLCYLFGKTPKQVRLWSDTLKFINMELLKQMVAYDPTATQKKAKFVRIRKVLKTIPHGDVKKRGSLPAQTVYVWLIVSLDLRDKAVQARKRAQGDLANSMSSNGNETEPEGEDDEERDDED</sequence>
<keyword evidence="4" id="KW-1185">Reference proteome</keyword>
<feature type="compositionally biased region" description="Polar residues" evidence="2">
    <location>
        <begin position="1183"/>
        <end position="1192"/>
    </location>
</feature>
<feature type="compositionally biased region" description="Acidic residues" evidence="2">
    <location>
        <begin position="1194"/>
        <end position="1208"/>
    </location>
</feature>
<gene>
    <name evidence="3" type="ORF">AMAG_01470</name>
</gene>
<evidence type="ECO:0000256" key="1">
    <source>
        <dbReference type="SAM" id="Coils"/>
    </source>
</evidence>
<evidence type="ECO:0000256" key="2">
    <source>
        <dbReference type="SAM" id="MobiDB-lite"/>
    </source>
</evidence>
<accession>A0A0L0RZU6</accession>
<dbReference type="Gene3D" id="1.20.920.20">
    <property type="match status" value="1"/>
</dbReference>